<evidence type="ECO:0000256" key="3">
    <source>
        <dbReference type="ARBA" id="ARBA00022741"/>
    </source>
</evidence>
<evidence type="ECO:0000259" key="10">
    <source>
        <dbReference type="Pfam" id="PF13090"/>
    </source>
</evidence>
<evidence type="ECO:0000313" key="12">
    <source>
        <dbReference type="EMBL" id="MFD2099180.1"/>
    </source>
</evidence>
<comment type="function">
    <text evidence="6 7">Catalyzes the reversible transfer of the terminal phosphate of ATP to form a long-chain polyphosphate (polyP).</text>
</comment>
<keyword evidence="6" id="KW-0479">Metal-binding</keyword>
<keyword evidence="6" id="KW-0460">Magnesium</keyword>
<keyword evidence="4 6" id="KW-0418">Kinase</keyword>
<dbReference type="InterPro" id="IPR024953">
    <property type="entry name" value="PP_kinase_middle"/>
</dbReference>
<evidence type="ECO:0000259" key="9">
    <source>
        <dbReference type="Pfam" id="PF13089"/>
    </source>
</evidence>
<keyword evidence="2 6" id="KW-0808">Transferase</keyword>
<dbReference type="PANTHER" id="PTHR30218">
    <property type="entry name" value="POLYPHOSPHATE KINASE"/>
    <property type="match status" value="1"/>
</dbReference>
<gene>
    <name evidence="12" type="primary">ppk1</name>
    <name evidence="6" type="synonym">ppk</name>
    <name evidence="12" type="ORF">ACFSJE_05305</name>
</gene>
<dbReference type="Gene3D" id="3.30.870.10">
    <property type="entry name" value="Endonuclease Chain A"/>
    <property type="match status" value="2"/>
</dbReference>
<dbReference type="InterPro" id="IPR003414">
    <property type="entry name" value="PP_kinase"/>
</dbReference>
<keyword evidence="3 6" id="KW-0547">Nucleotide-binding</keyword>
<evidence type="ECO:0000256" key="7">
    <source>
        <dbReference type="RuleBase" id="RU003800"/>
    </source>
</evidence>
<dbReference type="CDD" id="cd09167">
    <property type="entry name" value="PLDc_EcPPK1_C2_like"/>
    <property type="match status" value="1"/>
</dbReference>
<feature type="binding site" evidence="6">
    <location>
        <position position="567"/>
    </location>
    <ligand>
        <name>ATP</name>
        <dbReference type="ChEBI" id="CHEBI:30616"/>
    </ligand>
</feature>
<name>A0ABW4XUI7_9FLAO</name>
<comment type="cofactor">
    <cofactor evidence="6">
        <name>Mg(2+)</name>
        <dbReference type="ChEBI" id="CHEBI:18420"/>
    </cofactor>
</comment>
<dbReference type="SUPFAM" id="SSF56024">
    <property type="entry name" value="Phospholipase D/nuclease"/>
    <property type="match status" value="2"/>
</dbReference>
<feature type="domain" description="Polyphosphate kinase C-terminal" evidence="11">
    <location>
        <begin position="335"/>
        <end position="499"/>
    </location>
</feature>
<dbReference type="Pfam" id="PF17941">
    <property type="entry name" value="PP_kinase_C_1"/>
    <property type="match status" value="1"/>
</dbReference>
<dbReference type="PANTHER" id="PTHR30218:SF0">
    <property type="entry name" value="POLYPHOSPHATE KINASE"/>
    <property type="match status" value="1"/>
</dbReference>
<dbReference type="HAMAP" id="MF_00347">
    <property type="entry name" value="Polyphosphate_kinase"/>
    <property type="match status" value="1"/>
</dbReference>
<dbReference type="PIRSF" id="PIRSF015589">
    <property type="entry name" value="PP_kinase"/>
    <property type="match status" value="1"/>
</dbReference>
<organism evidence="12 13">
    <name type="scientific">Flagellimonas iocasae</name>
    <dbReference type="NCBI Taxonomy" id="2055905"/>
    <lineage>
        <taxon>Bacteria</taxon>
        <taxon>Pseudomonadati</taxon>
        <taxon>Bacteroidota</taxon>
        <taxon>Flavobacteriia</taxon>
        <taxon>Flavobacteriales</taxon>
        <taxon>Flavobacteriaceae</taxon>
        <taxon>Flagellimonas</taxon>
    </lineage>
</organism>
<feature type="domain" description="Polyphosphate kinase C-terminal" evidence="10">
    <location>
        <begin position="506"/>
        <end position="678"/>
    </location>
</feature>
<accession>A0ABW4XUI7</accession>
<evidence type="ECO:0000313" key="13">
    <source>
        <dbReference type="Proteomes" id="UP001597342"/>
    </source>
</evidence>
<feature type="binding site" evidence="6">
    <location>
        <position position="471"/>
    </location>
    <ligand>
        <name>ATP</name>
        <dbReference type="ChEBI" id="CHEBI:30616"/>
    </ligand>
</feature>
<evidence type="ECO:0000259" key="11">
    <source>
        <dbReference type="Pfam" id="PF17941"/>
    </source>
</evidence>
<dbReference type="CDD" id="cd09164">
    <property type="entry name" value="PLDc_EcPPK1_C1_like"/>
    <property type="match status" value="1"/>
</dbReference>
<evidence type="ECO:0000259" key="8">
    <source>
        <dbReference type="Pfam" id="PF02503"/>
    </source>
</evidence>
<dbReference type="Pfam" id="PF13089">
    <property type="entry name" value="PP_kinase_N"/>
    <property type="match status" value="1"/>
</dbReference>
<feature type="binding site" evidence="6">
    <location>
        <position position="408"/>
    </location>
    <ligand>
        <name>Mg(2+)</name>
        <dbReference type="ChEBI" id="CHEBI:18420"/>
    </ligand>
</feature>
<dbReference type="InterPro" id="IPR036832">
    <property type="entry name" value="PPK_N_dom_sf"/>
</dbReference>
<evidence type="ECO:0000256" key="6">
    <source>
        <dbReference type="HAMAP-Rule" id="MF_00347"/>
    </source>
</evidence>
<protein>
    <recommendedName>
        <fullName evidence="6 7">Polyphosphate kinase</fullName>
        <ecNumber evidence="6 7">2.7.4.1</ecNumber>
    </recommendedName>
    <alternativeName>
        <fullName evidence="6">ATP-polyphosphate phosphotransferase</fullName>
    </alternativeName>
    <alternativeName>
        <fullName evidence="6">Polyphosphoric acid kinase</fullName>
    </alternativeName>
</protein>
<dbReference type="SUPFAM" id="SSF143724">
    <property type="entry name" value="PHP14-like"/>
    <property type="match status" value="1"/>
</dbReference>
<dbReference type="Pfam" id="PF13090">
    <property type="entry name" value="PP_kinase_C"/>
    <property type="match status" value="1"/>
</dbReference>
<evidence type="ECO:0000256" key="1">
    <source>
        <dbReference type="ARBA" id="ARBA00022553"/>
    </source>
</evidence>
<evidence type="ECO:0000256" key="2">
    <source>
        <dbReference type="ARBA" id="ARBA00022679"/>
    </source>
</evidence>
<dbReference type="InterPro" id="IPR025200">
    <property type="entry name" value="PPK_C_dom2"/>
</dbReference>
<feature type="domain" description="Polyphosphate kinase middle" evidence="8">
    <location>
        <begin position="123"/>
        <end position="308"/>
    </location>
</feature>
<dbReference type="InterPro" id="IPR041108">
    <property type="entry name" value="PP_kinase_C_1"/>
</dbReference>
<feature type="domain" description="Polyphosphate kinase N-terminal" evidence="9">
    <location>
        <begin position="8"/>
        <end position="113"/>
    </location>
</feature>
<dbReference type="InterPro" id="IPR025198">
    <property type="entry name" value="PPK_N_dom"/>
</dbReference>
<keyword evidence="5 6" id="KW-0067">ATP-binding</keyword>
<dbReference type="InterPro" id="IPR036830">
    <property type="entry name" value="PP_kinase_middle_dom_sf"/>
</dbReference>
<dbReference type="NCBIfam" id="TIGR03705">
    <property type="entry name" value="poly_P_kin"/>
    <property type="match status" value="1"/>
</dbReference>
<sequence>MVKTKNEYINREISWLHFNARVLQECDDPNVPLIDRLRFLGIFSNNLDEFFKVRYATVKRIVDAGKTGKSVLGGERAKDLLEEITKIVIAQQARSLEIFTGIEEELRAENIFIINENDVSESQAEFIHDYFFRKVNQELMTIILNDLTEFPLLKDTAAYLAVKIVMKNGSGVGKHNRYALIEIPKGIDRFVVLPKEGDKNYIIILDDLIRFCLDNVFTMFEFESITAHMIKITRDAELDIDNDLSKSFIEKISSSVEHRKISDPVRFVYDKKIDKDTLQFLKEKMDIMGTDSVIPGGRYHNRRDYMGFPSLGRYDLMYEKIEPLPVKGLSMKGSLLEMIAHKDYMIYAPYHTFSYVTKFLREAALDPKVRAIHITVYRLASDSQIASALINAVKNGKQVTVQIELQARFDEQANIEYANQLQAEGIRLIFGVPGLKVHSKICMIEREEGEGIKRYGFISTGNFNESTAKIYTDYTLFTAHEGILKDMSKVFAFFETNYKINKYKHLIVSPHYTKTTFIKLIDKEIANAKAGKEAYIKIKMNSLTSYKMVDKLYEASRAGVKIQMIVRGINCLIPGVEGMSENIEAISIVDKFLEHPRLFVFGNNGDPKIYISSADWMTRNLDFRVEVGCPIYDPDIKQELLDTFDISWRDNLKARVFSDKQDNAYKKRKADEPELRSQFEMYYYYQNKLES</sequence>
<proteinExistence type="inferred from homology"/>
<feature type="binding site" evidence="6">
    <location>
        <position position="46"/>
    </location>
    <ligand>
        <name>ATP</name>
        <dbReference type="ChEBI" id="CHEBI:30616"/>
    </ligand>
</feature>
<dbReference type="GO" id="GO:0008976">
    <property type="term" value="F:polyphosphate kinase activity"/>
    <property type="evidence" value="ECO:0007669"/>
    <property type="project" value="UniProtKB-EC"/>
</dbReference>
<dbReference type="EC" id="2.7.4.1" evidence="6 7"/>
<reference evidence="13" key="1">
    <citation type="journal article" date="2019" name="Int. J. Syst. Evol. Microbiol.">
        <title>The Global Catalogue of Microorganisms (GCM) 10K type strain sequencing project: providing services to taxonomists for standard genome sequencing and annotation.</title>
        <authorList>
            <consortium name="The Broad Institute Genomics Platform"/>
            <consortium name="The Broad Institute Genome Sequencing Center for Infectious Disease"/>
            <person name="Wu L."/>
            <person name="Ma J."/>
        </authorList>
    </citation>
    <scope>NUCLEOTIDE SEQUENCE [LARGE SCALE GENOMIC DNA]</scope>
    <source>
        <strain evidence="13">JCM 3389</strain>
    </source>
</reference>
<feature type="binding site" evidence="6">
    <location>
        <position position="595"/>
    </location>
    <ligand>
        <name>ATP</name>
        <dbReference type="ChEBI" id="CHEBI:30616"/>
    </ligand>
</feature>
<comment type="PTM">
    <text evidence="6 7">An intermediate of this reaction is the autophosphorylated ppk in which a phosphate is covalently linked to a histidine residue through a N-P bond.</text>
</comment>
<evidence type="ECO:0000256" key="5">
    <source>
        <dbReference type="ARBA" id="ARBA00022840"/>
    </source>
</evidence>
<comment type="caution">
    <text evidence="12">The sequence shown here is derived from an EMBL/GenBank/DDBJ whole genome shotgun (WGS) entry which is preliminary data.</text>
</comment>
<dbReference type="NCBIfam" id="NF003917">
    <property type="entry name" value="PRK05443.1-1"/>
    <property type="match status" value="1"/>
</dbReference>
<dbReference type="Gene3D" id="3.30.1840.10">
    <property type="entry name" value="Polyphosphate kinase middle domain"/>
    <property type="match status" value="1"/>
</dbReference>
<feature type="binding site" evidence="6">
    <location>
        <position position="378"/>
    </location>
    <ligand>
        <name>Mg(2+)</name>
        <dbReference type="ChEBI" id="CHEBI:18420"/>
    </ligand>
</feature>
<dbReference type="SUPFAM" id="SSF140356">
    <property type="entry name" value="PPK N-terminal domain-like"/>
    <property type="match status" value="1"/>
</dbReference>
<evidence type="ECO:0000256" key="4">
    <source>
        <dbReference type="ARBA" id="ARBA00022777"/>
    </source>
</evidence>
<feature type="active site" description="Phosphohistidine intermediate" evidence="6">
    <location>
        <position position="438"/>
    </location>
</feature>
<dbReference type="Proteomes" id="UP001597342">
    <property type="component" value="Unassembled WGS sequence"/>
</dbReference>
<comment type="similarity">
    <text evidence="6 7">Belongs to the polyphosphate kinase 1 (PPK1) family.</text>
</comment>
<dbReference type="RefSeq" id="WP_379829928.1">
    <property type="nucleotide sequence ID" value="NZ_JBHUHU010000001.1"/>
</dbReference>
<keyword evidence="13" id="KW-1185">Reference proteome</keyword>
<comment type="catalytic activity">
    <reaction evidence="6 7">
        <text>[phosphate](n) + ATP = [phosphate](n+1) + ADP</text>
        <dbReference type="Rhea" id="RHEA:19573"/>
        <dbReference type="Rhea" id="RHEA-COMP:9859"/>
        <dbReference type="Rhea" id="RHEA-COMP:14280"/>
        <dbReference type="ChEBI" id="CHEBI:16838"/>
        <dbReference type="ChEBI" id="CHEBI:30616"/>
        <dbReference type="ChEBI" id="CHEBI:456216"/>
        <dbReference type="EC" id="2.7.4.1"/>
    </reaction>
</comment>
<dbReference type="Pfam" id="PF02503">
    <property type="entry name" value="PP_kinase"/>
    <property type="match status" value="1"/>
</dbReference>
<dbReference type="Gene3D" id="1.20.58.310">
    <property type="entry name" value="Polyphosphate kinase N-terminal domain"/>
    <property type="match status" value="1"/>
</dbReference>
<keyword evidence="1 6" id="KW-0597">Phosphoprotein</keyword>
<dbReference type="EMBL" id="JBHUHU010000001">
    <property type="protein sequence ID" value="MFD2099180.1"/>
    <property type="molecule type" value="Genomic_DNA"/>
</dbReference>